<evidence type="ECO:0000256" key="5">
    <source>
        <dbReference type="SAM" id="Coils"/>
    </source>
</evidence>
<evidence type="ECO:0000256" key="1">
    <source>
        <dbReference type="ARBA" id="ARBA00022512"/>
    </source>
</evidence>
<evidence type="ECO:0000256" key="6">
    <source>
        <dbReference type="SAM" id="MobiDB-lite"/>
    </source>
</evidence>
<evidence type="ECO:0000259" key="8">
    <source>
        <dbReference type="PROSITE" id="PS50847"/>
    </source>
</evidence>
<keyword evidence="5" id="KW-0175">Coiled coil</keyword>
<name>A0A3L9DN40_9STRE</name>
<dbReference type="EMBL" id="RCVM01000030">
    <property type="protein sequence ID" value="RLY01343.1"/>
    <property type="molecule type" value="Genomic_DNA"/>
</dbReference>
<evidence type="ECO:0000256" key="7">
    <source>
        <dbReference type="SAM" id="SignalP"/>
    </source>
</evidence>
<evidence type="ECO:0000313" key="10">
    <source>
        <dbReference type="Proteomes" id="UP000279194"/>
    </source>
</evidence>
<dbReference type="PROSITE" id="PS50847">
    <property type="entry name" value="GRAM_POS_ANCHORING"/>
    <property type="match status" value="1"/>
</dbReference>
<keyword evidence="10" id="KW-1185">Reference proteome</keyword>
<keyword evidence="2" id="KW-0964">Secreted</keyword>
<proteinExistence type="predicted"/>
<dbReference type="RefSeq" id="WP_121836391.1">
    <property type="nucleotide sequence ID" value="NZ_RCVM01000030.1"/>
</dbReference>
<reference evidence="9 10" key="1">
    <citation type="submission" date="2018-10" db="EMBL/GenBank/DDBJ databases">
        <title>Streptococcus hillyeri sp. nov., isolated from equine tracheal sample.</title>
        <authorList>
            <person name="Macfadyen A.C."/>
            <person name="Waller A."/>
            <person name="Paterson G.K."/>
        </authorList>
    </citation>
    <scope>NUCLEOTIDE SEQUENCE [LARGE SCALE GENOMIC DNA]</scope>
    <source>
        <strain evidence="9 10">28462</strain>
    </source>
</reference>
<feature type="signal peptide" evidence="7">
    <location>
        <begin position="1"/>
        <end position="25"/>
    </location>
</feature>
<evidence type="ECO:0000256" key="2">
    <source>
        <dbReference type="ARBA" id="ARBA00022525"/>
    </source>
</evidence>
<evidence type="ECO:0000256" key="4">
    <source>
        <dbReference type="ARBA" id="ARBA00023088"/>
    </source>
</evidence>
<dbReference type="OrthoDB" id="2216131at2"/>
<sequence length="687" mass="74859">MNKKMTYTSLAGVALLAASSVSVKAEEQVTPVTTEETVATTEVKTIEELEQAVETANQEVVEPTVEKETAKTAETEVANAEEALKSAEEKLTTAPSGTVTETHNITVQDNESTSGYLTEEEIEQSVKDGENRTISGADEVSPYSKNDMQPAEGKTVITTTLSDEQVKELENKGVVTFTPDAQETSKYYAQFTNEVRQLNGLTDVTKEVGHSVQAYAQLRAEENAERQRMGHDTIYTSKQNPEMVKRDILQGNHESDIYRFGSENALEIGVVLGYSPNYKGGGIQVTSNEQLAYMATQMWMFDNGWRNFGHAINVLNDAKYVGLGFAIEKDSEKPVYDEHNNVIDGLKYVVLHGIAITSRATTLGKNPFTPVVQDNSFVAIKDKETGRKFVNLPLYQSIISYETTSKTDTSTLEQEVATAKENLQAAKTKLNNAKVALENAQTKRDVKQILANKALSDYNASLKELEDAKATLTALIGKLASAKVTKHDAERELNALKIKEAVEKGETPTIVVPEKTVVEVPKEAPVAEEKPVVEVPKEAPVAEEKPVVEMPKEAPVAEEKPVVEVPKEAPVTPEKTVVEVPKETPVAEEKPVVEVPKETPVAEEKPVVEVPKTTPVVEKAETKGSVATVVEDSDTTANTSNVQQVTYSRVAKKASLPETGEKDSLLALAGVSLMATLGLTTLRKVKR</sequence>
<dbReference type="AlphaFoldDB" id="A0A3L9DN40"/>
<feature type="coiled-coil region" evidence="5">
    <location>
        <begin position="409"/>
        <end position="499"/>
    </location>
</feature>
<dbReference type="InterPro" id="IPR019931">
    <property type="entry name" value="LPXTG_anchor"/>
</dbReference>
<evidence type="ECO:0000313" key="9">
    <source>
        <dbReference type="EMBL" id="RLY01343.1"/>
    </source>
</evidence>
<keyword evidence="4" id="KW-0572">Peptidoglycan-anchor</keyword>
<keyword evidence="1" id="KW-0134">Cell wall</keyword>
<feature type="coiled-coil region" evidence="5">
    <location>
        <begin position="39"/>
        <end position="90"/>
    </location>
</feature>
<organism evidence="9 10">
    <name type="scientific">Streptococcus hillyeri</name>
    <dbReference type="NCBI Taxonomy" id="2282420"/>
    <lineage>
        <taxon>Bacteria</taxon>
        <taxon>Bacillati</taxon>
        <taxon>Bacillota</taxon>
        <taxon>Bacilli</taxon>
        <taxon>Lactobacillales</taxon>
        <taxon>Streptococcaceae</taxon>
        <taxon>Streptococcus</taxon>
    </lineage>
</organism>
<dbReference type="Proteomes" id="UP000279194">
    <property type="component" value="Unassembled WGS sequence"/>
</dbReference>
<comment type="caution">
    <text evidence="9">The sequence shown here is derived from an EMBL/GenBank/DDBJ whole genome shotgun (WGS) entry which is preliminary data.</text>
</comment>
<protein>
    <submittedName>
        <fullName evidence="9">LPXTG cell wall anchor domain-containing protein</fullName>
    </submittedName>
</protein>
<feature type="region of interest" description="Disordered" evidence="6">
    <location>
        <begin position="124"/>
        <end position="150"/>
    </location>
</feature>
<gene>
    <name evidence="9" type="ORF">EAF07_09935</name>
</gene>
<feature type="domain" description="Gram-positive cocci surface proteins LPxTG" evidence="8">
    <location>
        <begin position="656"/>
        <end position="687"/>
    </location>
</feature>
<evidence type="ECO:0000256" key="3">
    <source>
        <dbReference type="ARBA" id="ARBA00022729"/>
    </source>
</evidence>
<accession>A0A3L9DN40</accession>
<feature type="chain" id="PRO_5018115897" evidence="7">
    <location>
        <begin position="26"/>
        <end position="687"/>
    </location>
</feature>
<dbReference type="NCBIfam" id="TIGR01167">
    <property type="entry name" value="LPXTG_anchor"/>
    <property type="match status" value="1"/>
</dbReference>
<keyword evidence="3 7" id="KW-0732">Signal</keyword>